<dbReference type="PROSITE" id="PS01031">
    <property type="entry name" value="SHSP"/>
    <property type="match status" value="1"/>
</dbReference>
<dbReference type="Proteomes" id="UP000053766">
    <property type="component" value="Unassembled WGS sequence"/>
</dbReference>
<dbReference type="GO" id="GO:0005737">
    <property type="term" value="C:cytoplasm"/>
    <property type="evidence" value="ECO:0007669"/>
    <property type="project" value="TreeGrafter"/>
</dbReference>
<organism evidence="4 5">
    <name type="scientific">Dictyocaulus viviparus</name>
    <name type="common">Bovine lungworm</name>
    <dbReference type="NCBI Taxonomy" id="29172"/>
    <lineage>
        <taxon>Eukaryota</taxon>
        <taxon>Metazoa</taxon>
        <taxon>Ecdysozoa</taxon>
        <taxon>Nematoda</taxon>
        <taxon>Chromadorea</taxon>
        <taxon>Rhabditida</taxon>
        <taxon>Rhabditina</taxon>
        <taxon>Rhabditomorpha</taxon>
        <taxon>Strongyloidea</taxon>
        <taxon>Metastrongylidae</taxon>
        <taxon>Dictyocaulus</taxon>
    </lineage>
</organism>
<comment type="similarity">
    <text evidence="1 2">Belongs to the small heat shock protein (HSP20) family.</text>
</comment>
<dbReference type="STRING" id="29172.A0A0D8XVH5"/>
<dbReference type="GO" id="GO:0051082">
    <property type="term" value="F:unfolded protein binding"/>
    <property type="evidence" value="ECO:0007669"/>
    <property type="project" value="TreeGrafter"/>
</dbReference>
<evidence type="ECO:0000313" key="4">
    <source>
        <dbReference type="EMBL" id="KJH48510.1"/>
    </source>
</evidence>
<dbReference type="GO" id="GO:0042026">
    <property type="term" value="P:protein refolding"/>
    <property type="evidence" value="ECO:0007669"/>
    <property type="project" value="TreeGrafter"/>
</dbReference>
<evidence type="ECO:0000313" key="5">
    <source>
        <dbReference type="Proteomes" id="UP000053766"/>
    </source>
</evidence>
<accession>A0A0D8XVH5</accession>
<dbReference type="InterPro" id="IPR001436">
    <property type="entry name" value="Alpha-crystallin/sHSP_animal"/>
</dbReference>
<proteinExistence type="inferred from homology"/>
<dbReference type="Gene3D" id="2.60.40.790">
    <property type="match status" value="1"/>
</dbReference>
<dbReference type="GO" id="GO:0005634">
    <property type="term" value="C:nucleus"/>
    <property type="evidence" value="ECO:0007669"/>
    <property type="project" value="TreeGrafter"/>
</dbReference>
<evidence type="ECO:0000256" key="1">
    <source>
        <dbReference type="PROSITE-ProRule" id="PRU00285"/>
    </source>
</evidence>
<reference evidence="5" key="2">
    <citation type="journal article" date="2016" name="Sci. Rep.">
        <title>Dictyocaulus viviparus genome, variome and transcriptome elucidate lungworm biology and support future intervention.</title>
        <authorList>
            <person name="McNulty S.N."/>
            <person name="Strube C."/>
            <person name="Rosa B.A."/>
            <person name="Martin J.C."/>
            <person name="Tyagi R."/>
            <person name="Choi Y.J."/>
            <person name="Wang Q."/>
            <person name="Hallsworth Pepin K."/>
            <person name="Zhang X."/>
            <person name="Ozersky P."/>
            <person name="Wilson R.K."/>
            <person name="Sternberg P.W."/>
            <person name="Gasser R.B."/>
            <person name="Mitreva M."/>
        </authorList>
    </citation>
    <scope>NUCLEOTIDE SEQUENCE [LARGE SCALE GENOMIC DNA]</scope>
    <source>
        <strain evidence="5">HannoverDv2000</strain>
    </source>
</reference>
<gene>
    <name evidence="4" type="ORF">DICVIV_05360</name>
</gene>
<dbReference type="InterPro" id="IPR008978">
    <property type="entry name" value="HSP20-like_chaperone"/>
</dbReference>
<evidence type="ECO:0000259" key="3">
    <source>
        <dbReference type="PROSITE" id="PS01031"/>
    </source>
</evidence>
<dbReference type="SUPFAM" id="SSF49764">
    <property type="entry name" value="HSP20-like chaperones"/>
    <property type="match status" value="1"/>
</dbReference>
<dbReference type="InterPro" id="IPR002068">
    <property type="entry name" value="A-crystallin/Hsp20_dom"/>
</dbReference>
<protein>
    <submittedName>
        <fullName evidence="4">Hsp20/alpha crystallin family protein</fullName>
    </submittedName>
</protein>
<dbReference type="EMBL" id="KN716265">
    <property type="protein sequence ID" value="KJH48510.1"/>
    <property type="molecule type" value="Genomic_DNA"/>
</dbReference>
<dbReference type="PRINTS" id="PR00299">
    <property type="entry name" value="ACRYSTALLIN"/>
</dbReference>
<dbReference type="PANTHER" id="PTHR45640:SF35">
    <property type="entry name" value="HEAT SHOCK PROTEIN HSP-12.2"/>
    <property type="match status" value="1"/>
</dbReference>
<name>A0A0D8XVH5_DICVI</name>
<dbReference type="Pfam" id="PF00011">
    <property type="entry name" value="HSP20"/>
    <property type="match status" value="1"/>
</dbReference>
<feature type="domain" description="SHSP" evidence="3">
    <location>
        <begin position="20"/>
        <end position="114"/>
    </location>
</feature>
<keyword evidence="5" id="KW-1185">Reference proteome</keyword>
<dbReference type="CDD" id="cd06526">
    <property type="entry name" value="metazoan_ACD"/>
    <property type="match status" value="1"/>
</dbReference>
<sequence length="114" mass="13446">MTSLINVPVEWEFTDDYRWDWPLQHNEELVKVIDNATHFEVDLDAKNFTPKEIMVQANGDFIEIRMDHTTHFDDSYNVTRSINRSYKLPKDVDRNTLKGKLVKGILQIRALKVL</sequence>
<dbReference type="OrthoDB" id="1431247at2759"/>
<reference evidence="4 5" key="1">
    <citation type="submission" date="2013-11" db="EMBL/GenBank/DDBJ databases">
        <title>Draft genome of the bovine lungworm Dictyocaulus viviparus.</title>
        <authorList>
            <person name="Mitreva M."/>
        </authorList>
    </citation>
    <scope>NUCLEOTIDE SEQUENCE [LARGE SCALE GENOMIC DNA]</scope>
    <source>
        <strain evidence="4 5">HannoverDv2000</strain>
    </source>
</reference>
<dbReference type="GO" id="GO:0009408">
    <property type="term" value="P:response to heat"/>
    <property type="evidence" value="ECO:0007669"/>
    <property type="project" value="TreeGrafter"/>
</dbReference>
<evidence type="ECO:0000256" key="2">
    <source>
        <dbReference type="RuleBase" id="RU003616"/>
    </source>
</evidence>
<dbReference type="PANTHER" id="PTHR45640">
    <property type="entry name" value="HEAT SHOCK PROTEIN HSP-12.2-RELATED"/>
    <property type="match status" value="1"/>
</dbReference>
<dbReference type="AlphaFoldDB" id="A0A0D8XVH5"/>